<proteinExistence type="predicted"/>
<evidence type="ECO:0000256" key="2">
    <source>
        <dbReference type="SAM" id="SignalP"/>
    </source>
</evidence>
<keyword evidence="1" id="KW-0812">Transmembrane</keyword>
<evidence type="ECO:0000256" key="1">
    <source>
        <dbReference type="SAM" id="Phobius"/>
    </source>
</evidence>
<sequence>MMKSRNVLLAIPVAGLALLFGPVAHAQQEAVQIQLLDLNGTGATGTAILTPAAGGALTVSIEASGMTPNAPHAQHIHGSASGHDFMCPTKSADTDGDGFVNTEEGLPAYGDIFVSLTTQGDTTKTSGLAVDRMPTANAEGVLNYERTIEASALPAGTIEHLKDLHVVQHGIDVNDNGAYDMEALGESTFAKSLGVDGIPEEATNPATCGMVSGAAPGSVPAGGVETGSGPTSGVGTQTLLLSGGLVLFGAAGTVLVRRRTRRQ</sequence>
<dbReference type="AlphaFoldDB" id="A0A1Q8CAH3"/>
<evidence type="ECO:0000313" key="3">
    <source>
        <dbReference type="EMBL" id="OLF11367.1"/>
    </source>
</evidence>
<keyword evidence="2" id="KW-0732">Signal</keyword>
<evidence type="ECO:0008006" key="5">
    <source>
        <dbReference type="Google" id="ProtNLM"/>
    </source>
</evidence>
<organism evidence="3 4">
    <name type="scientific">Actinophytocola xanthii</name>
    <dbReference type="NCBI Taxonomy" id="1912961"/>
    <lineage>
        <taxon>Bacteria</taxon>
        <taxon>Bacillati</taxon>
        <taxon>Actinomycetota</taxon>
        <taxon>Actinomycetes</taxon>
        <taxon>Pseudonocardiales</taxon>
        <taxon>Pseudonocardiaceae</taxon>
    </lineage>
</organism>
<evidence type="ECO:0000313" key="4">
    <source>
        <dbReference type="Proteomes" id="UP000185596"/>
    </source>
</evidence>
<dbReference type="Proteomes" id="UP000185596">
    <property type="component" value="Unassembled WGS sequence"/>
</dbReference>
<reference evidence="3 4" key="1">
    <citation type="submission" date="2016-12" db="EMBL/GenBank/DDBJ databases">
        <title>The draft genome sequence of Actinophytocola sp. 11-183.</title>
        <authorList>
            <person name="Wang W."/>
            <person name="Yuan L."/>
        </authorList>
    </citation>
    <scope>NUCLEOTIDE SEQUENCE [LARGE SCALE GENOMIC DNA]</scope>
    <source>
        <strain evidence="3 4">11-183</strain>
    </source>
</reference>
<dbReference type="EMBL" id="MSIE01000068">
    <property type="protein sequence ID" value="OLF11367.1"/>
    <property type="molecule type" value="Genomic_DNA"/>
</dbReference>
<dbReference type="STRING" id="1912961.BU204_30495"/>
<comment type="caution">
    <text evidence="3">The sequence shown here is derived from an EMBL/GenBank/DDBJ whole genome shotgun (WGS) entry which is preliminary data.</text>
</comment>
<accession>A0A1Q8CAH3</accession>
<keyword evidence="1" id="KW-0472">Membrane</keyword>
<keyword evidence="1" id="KW-1133">Transmembrane helix</keyword>
<feature type="transmembrane region" description="Helical" evidence="1">
    <location>
        <begin position="238"/>
        <end position="256"/>
    </location>
</feature>
<keyword evidence="4" id="KW-1185">Reference proteome</keyword>
<feature type="signal peptide" evidence="2">
    <location>
        <begin position="1"/>
        <end position="26"/>
    </location>
</feature>
<name>A0A1Q8CAH3_9PSEU</name>
<gene>
    <name evidence="3" type="ORF">BU204_30495</name>
</gene>
<feature type="chain" id="PRO_5012050736" description="CHRD domain-containing protein" evidence="2">
    <location>
        <begin position="27"/>
        <end position="263"/>
    </location>
</feature>
<protein>
    <recommendedName>
        <fullName evidence="5">CHRD domain-containing protein</fullName>
    </recommendedName>
</protein>